<evidence type="ECO:0000259" key="5">
    <source>
        <dbReference type="PROSITE" id="PS50850"/>
    </source>
</evidence>
<dbReference type="Gene3D" id="1.20.1250.20">
    <property type="entry name" value="MFS general substrate transporter like domains"/>
    <property type="match status" value="1"/>
</dbReference>
<dbReference type="STRING" id="943830.A4A58_15540"/>
<sequence length="127" mass="13416">MGPTFWWVTVVATVFTLARFSEAFLILKAQAVGLPVFLIPLVLVVMNIAYAVISYPVGALSDRMERTTLLIIGFALLIAADHVLGFATGLFGVVVGVILWGAHMGFTQGLLAALIADSAPAELRGTA</sequence>
<keyword evidence="2 4" id="KW-1133">Transmembrane helix</keyword>
<evidence type="ECO:0000256" key="1">
    <source>
        <dbReference type="ARBA" id="ARBA00022692"/>
    </source>
</evidence>
<name>A0A163XPY2_9BRAD</name>
<feature type="transmembrane region" description="Helical" evidence="4">
    <location>
        <begin position="69"/>
        <end position="102"/>
    </location>
</feature>
<feature type="domain" description="Major facilitator superfamily (MFS) profile" evidence="5">
    <location>
        <begin position="1"/>
        <end position="127"/>
    </location>
</feature>
<keyword evidence="1 4" id="KW-0812">Transmembrane</keyword>
<keyword evidence="3 4" id="KW-0472">Membrane</keyword>
<dbReference type="InterPro" id="IPR020846">
    <property type="entry name" value="MFS_dom"/>
</dbReference>
<organism evidence="6 7">
    <name type="scientific">Tardiphaga robiniae</name>
    <dbReference type="NCBI Taxonomy" id="943830"/>
    <lineage>
        <taxon>Bacteria</taxon>
        <taxon>Pseudomonadati</taxon>
        <taxon>Pseudomonadota</taxon>
        <taxon>Alphaproteobacteria</taxon>
        <taxon>Hyphomicrobiales</taxon>
        <taxon>Nitrobacteraceae</taxon>
        <taxon>Tardiphaga</taxon>
    </lineage>
</organism>
<dbReference type="InterPro" id="IPR036259">
    <property type="entry name" value="MFS_trans_sf"/>
</dbReference>
<dbReference type="EMBL" id="LVYV01000053">
    <property type="protein sequence ID" value="KZD21188.1"/>
    <property type="molecule type" value="Genomic_DNA"/>
</dbReference>
<gene>
    <name evidence="6" type="ORF">A4A58_15540</name>
</gene>
<evidence type="ECO:0000256" key="3">
    <source>
        <dbReference type="ARBA" id="ARBA00023136"/>
    </source>
</evidence>
<evidence type="ECO:0000256" key="4">
    <source>
        <dbReference type="SAM" id="Phobius"/>
    </source>
</evidence>
<protein>
    <recommendedName>
        <fullName evidence="5">Major facilitator superfamily (MFS) profile domain-containing protein</fullName>
    </recommendedName>
</protein>
<reference evidence="6 7" key="1">
    <citation type="submission" date="2016-03" db="EMBL/GenBank/DDBJ databases">
        <title>Microsymbionts genomes from the relict species Vavilovia formosa (Stev.) Fed.</title>
        <authorList>
            <person name="Kopat V."/>
            <person name="Chirak E."/>
            <person name="Kimeklis A."/>
            <person name="Andronov E."/>
        </authorList>
    </citation>
    <scope>NUCLEOTIDE SEQUENCE [LARGE SCALE GENOMIC DNA]</scope>
    <source>
        <strain evidence="6 7">Vaf07</strain>
    </source>
</reference>
<keyword evidence="7" id="KW-1185">Reference proteome</keyword>
<dbReference type="InterPro" id="IPR011701">
    <property type="entry name" value="MFS"/>
</dbReference>
<dbReference type="PANTHER" id="PTHR23518:SF2">
    <property type="entry name" value="MAJOR FACILITATOR SUPERFAMILY TRANSPORTER"/>
    <property type="match status" value="1"/>
</dbReference>
<feature type="transmembrane region" description="Helical" evidence="4">
    <location>
        <begin position="34"/>
        <end position="57"/>
    </location>
</feature>
<dbReference type="AlphaFoldDB" id="A0A163XPY2"/>
<feature type="transmembrane region" description="Helical" evidence="4">
    <location>
        <begin position="6"/>
        <end position="27"/>
    </location>
</feature>
<evidence type="ECO:0000256" key="2">
    <source>
        <dbReference type="ARBA" id="ARBA00022989"/>
    </source>
</evidence>
<dbReference type="Pfam" id="PF07690">
    <property type="entry name" value="MFS_1"/>
    <property type="match status" value="1"/>
</dbReference>
<dbReference type="SUPFAM" id="SSF103473">
    <property type="entry name" value="MFS general substrate transporter"/>
    <property type="match status" value="1"/>
</dbReference>
<comment type="caution">
    <text evidence="6">The sequence shown here is derived from an EMBL/GenBank/DDBJ whole genome shotgun (WGS) entry which is preliminary data.</text>
</comment>
<evidence type="ECO:0000313" key="6">
    <source>
        <dbReference type="EMBL" id="KZD21188.1"/>
    </source>
</evidence>
<dbReference type="Proteomes" id="UP000076574">
    <property type="component" value="Unassembled WGS sequence"/>
</dbReference>
<dbReference type="PANTHER" id="PTHR23518">
    <property type="entry name" value="C-METHYLTRANSFERASE"/>
    <property type="match status" value="1"/>
</dbReference>
<dbReference type="GO" id="GO:0022857">
    <property type="term" value="F:transmembrane transporter activity"/>
    <property type="evidence" value="ECO:0007669"/>
    <property type="project" value="InterPro"/>
</dbReference>
<evidence type="ECO:0000313" key="7">
    <source>
        <dbReference type="Proteomes" id="UP000076574"/>
    </source>
</evidence>
<proteinExistence type="predicted"/>
<dbReference type="PROSITE" id="PS50850">
    <property type="entry name" value="MFS"/>
    <property type="match status" value="1"/>
</dbReference>
<accession>A0A163XPY2</accession>